<keyword evidence="2" id="KW-0067">ATP-binding</keyword>
<evidence type="ECO:0000313" key="6">
    <source>
        <dbReference type="Proteomes" id="UP000631114"/>
    </source>
</evidence>
<dbReference type="AlphaFoldDB" id="A0A835M1G9"/>
<feature type="compositionally biased region" description="Polar residues" evidence="3">
    <location>
        <begin position="308"/>
        <end position="326"/>
    </location>
</feature>
<evidence type="ECO:0000259" key="4">
    <source>
        <dbReference type="PROSITE" id="PS50011"/>
    </source>
</evidence>
<dbReference type="InterPro" id="IPR000719">
    <property type="entry name" value="Prot_kinase_dom"/>
</dbReference>
<dbReference type="OrthoDB" id="2402896at2759"/>
<dbReference type="Proteomes" id="UP000631114">
    <property type="component" value="Unassembled WGS sequence"/>
</dbReference>
<protein>
    <recommendedName>
        <fullName evidence="4">Protein kinase domain-containing protein</fullName>
    </recommendedName>
</protein>
<feature type="domain" description="Protein kinase" evidence="4">
    <location>
        <begin position="87"/>
        <end position="421"/>
    </location>
</feature>
<reference evidence="5 6" key="1">
    <citation type="submission" date="2020-10" db="EMBL/GenBank/DDBJ databases">
        <title>The Coptis chinensis genome and diversification of protoberbering-type alkaloids.</title>
        <authorList>
            <person name="Wang B."/>
            <person name="Shu S."/>
            <person name="Song C."/>
            <person name="Liu Y."/>
        </authorList>
    </citation>
    <scope>NUCLEOTIDE SEQUENCE [LARGE SCALE GENOMIC DNA]</scope>
    <source>
        <strain evidence="5">HL-2020</strain>
        <tissue evidence="5">Leaf</tissue>
    </source>
</reference>
<accession>A0A835M1G9</accession>
<keyword evidence="1" id="KW-0547">Nucleotide-binding</keyword>
<evidence type="ECO:0000256" key="2">
    <source>
        <dbReference type="ARBA" id="ARBA00022840"/>
    </source>
</evidence>
<proteinExistence type="predicted"/>
<feature type="region of interest" description="Disordered" evidence="3">
    <location>
        <begin position="294"/>
        <end position="336"/>
    </location>
</feature>
<sequence length="421" mass="47509">MMKTMKAIIPIVLALKFSMVIEKEAAKVYTKEIFARHIMKIFVVVDVLNLLEKYVLKRWTKDVKSESVTTKDGEEMVDDCYASVTISQQSSSLGANDLSHGSMNINLNDPSEDYTVTLELLLTAGMLDLFQRLYSRPISVYDALQKYLKTLHLCVSETIKGPMIEEYACVKIYLSKRTFCVVTELMNMNLTAYIMKFEIECPAMVKVFMKQLLAGLAHIHDQKGMNRNIKASNILVNTDSTHRVKIADFGSAKILLNLNLSPLVQNIESDGDEDNQIHGADYFPNVTICGDYDPYTSQDNTPVDEPPNQRQVPTTSRAKSYASSSQQKRKRDSIEPADPLIKSIGELVEMVKTETMGDKKLVDEGDAQVQELYVLGLLDDSLYLNSLEALSLHASHNKKLLNLQENRLKIQFLKNITSRMT</sequence>
<dbReference type="Pfam" id="PF00069">
    <property type="entry name" value="Pkinase"/>
    <property type="match status" value="1"/>
</dbReference>
<dbReference type="GO" id="GO:0005524">
    <property type="term" value="F:ATP binding"/>
    <property type="evidence" value="ECO:0007669"/>
    <property type="project" value="UniProtKB-KW"/>
</dbReference>
<dbReference type="PROSITE" id="PS50011">
    <property type="entry name" value="PROTEIN_KINASE_DOM"/>
    <property type="match status" value="1"/>
</dbReference>
<name>A0A835M1G9_9MAGN</name>
<dbReference type="EMBL" id="JADFTS010000003">
    <property type="protein sequence ID" value="KAF9612892.1"/>
    <property type="molecule type" value="Genomic_DNA"/>
</dbReference>
<organism evidence="5 6">
    <name type="scientific">Coptis chinensis</name>
    <dbReference type="NCBI Taxonomy" id="261450"/>
    <lineage>
        <taxon>Eukaryota</taxon>
        <taxon>Viridiplantae</taxon>
        <taxon>Streptophyta</taxon>
        <taxon>Embryophyta</taxon>
        <taxon>Tracheophyta</taxon>
        <taxon>Spermatophyta</taxon>
        <taxon>Magnoliopsida</taxon>
        <taxon>Ranunculales</taxon>
        <taxon>Ranunculaceae</taxon>
        <taxon>Coptidoideae</taxon>
        <taxon>Coptis</taxon>
    </lineage>
</organism>
<dbReference type="SMART" id="SM00220">
    <property type="entry name" value="S_TKc"/>
    <property type="match status" value="1"/>
</dbReference>
<dbReference type="InterPro" id="IPR050108">
    <property type="entry name" value="CDK"/>
</dbReference>
<evidence type="ECO:0000256" key="3">
    <source>
        <dbReference type="SAM" id="MobiDB-lite"/>
    </source>
</evidence>
<keyword evidence="6" id="KW-1185">Reference proteome</keyword>
<gene>
    <name evidence="5" type="ORF">IFM89_004308</name>
</gene>
<dbReference type="SUPFAM" id="SSF56112">
    <property type="entry name" value="Protein kinase-like (PK-like)"/>
    <property type="match status" value="1"/>
</dbReference>
<evidence type="ECO:0000256" key="1">
    <source>
        <dbReference type="ARBA" id="ARBA00022741"/>
    </source>
</evidence>
<dbReference type="GO" id="GO:0004674">
    <property type="term" value="F:protein serine/threonine kinase activity"/>
    <property type="evidence" value="ECO:0007669"/>
    <property type="project" value="TreeGrafter"/>
</dbReference>
<dbReference type="Gene3D" id="1.10.510.10">
    <property type="entry name" value="Transferase(Phosphotransferase) domain 1"/>
    <property type="match status" value="1"/>
</dbReference>
<evidence type="ECO:0000313" key="5">
    <source>
        <dbReference type="EMBL" id="KAF9612892.1"/>
    </source>
</evidence>
<comment type="caution">
    <text evidence="5">The sequence shown here is derived from an EMBL/GenBank/DDBJ whole genome shotgun (WGS) entry which is preliminary data.</text>
</comment>
<dbReference type="InterPro" id="IPR011009">
    <property type="entry name" value="Kinase-like_dom_sf"/>
</dbReference>
<dbReference type="PANTHER" id="PTHR24056">
    <property type="entry name" value="CELL DIVISION PROTEIN KINASE"/>
    <property type="match status" value="1"/>
</dbReference>
<dbReference type="GO" id="GO:0005634">
    <property type="term" value="C:nucleus"/>
    <property type="evidence" value="ECO:0007669"/>
    <property type="project" value="TreeGrafter"/>
</dbReference>